<reference evidence="1 2" key="1">
    <citation type="submission" date="2020-12" db="EMBL/GenBank/DDBJ databases">
        <title>Concerted genomic and epigenomic changes stabilize Arabidopsis allopolyploids.</title>
        <authorList>
            <person name="Chen Z."/>
        </authorList>
    </citation>
    <scope>NUCLEOTIDE SEQUENCE [LARGE SCALE GENOMIC DNA]</scope>
    <source>
        <strain evidence="1">Allo738</strain>
        <tissue evidence="1">Leaf</tissue>
    </source>
</reference>
<dbReference type="PANTHER" id="PTHR47123:SF25">
    <property type="entry name" value="F-BOX PROTEIN"/>
    <property type="match status" value="1"/>
</dbReference>
<keyword evidence="2" id="KW-1185">Reference proteome</keyword>
<dbReference type="AlphaFoldDB" id="A0A8T2BEY7"/>
<name>A0A8T2BEY7_9BRAS</name>
<dbReference type="EMBL" id="JAEFBK010000007">
    <property type="protein sequence ID" value="KAG7585917.1"/>
    <property type="molecule type" value="Genomic_DNA"/>
</dbReference>
<dbReference type="InterPro" id="IPR051304">
    <property type="entry name" value="SCF_F-box_domain"/>
</dbReference>
<comment type="caution">
    <text evidence="1">The sequence shown here is derived from an EMBL/GenBank/DDBJ whole genome shotgun (WGS) entry which is preliminary data.</text>
</comment>
<sequence length="261" mass="29863">MVDCDWSNLPEELLNLIAARLFSIVELKRFSSICTSWRSSVSDVNRNNPFPNRPLIHFNPIPPSETIQHDDDFYSFEPGAFLSRAAFFRVTLSSSPRKGWMIKSDVDINSGRFRLLDPLSRFRLRNSSESIDLLQFTISEIREAYAVLNDAKGRIPIFGFQRSALVKVKQGEDHHHGVLGIGRDGKINYWYGNVLKELEKMGDHFSDIIVHKGVTYVLDIQGIVWLINSDLEISMFETSLDENITNSYWGDLRFVEGCGEL</sequence>
<proteinExistence type="predicted"/>
<organism evidence="1 2">
    <name type="scientific">Arabidopsis thaliana x Arabidopsis arenosa</name>
    <dbReference type="NCBI Taxonomy" id="1240361"/>
    <lineage>
        <taxon>Eukaryota</taxon>
        <taxon>Viridiplantae</taxon>
        <taxon>Streptophyta</taxon>
        <taxon>Embryophyta</taxon>
        <taxon>Tracheophyta</taxon>
        <taxon>Spermatophyta</taxon>
        <taxon>Magnoliopsida</taxon>
        <taxon>eudicotyledons</taxon>
        <taxon>Gunneridae</taxon>
        <taxon>Pentapetalae</taxon>
        <taxon>rosids</taxon>
        <taxon>malvids</taxon>
        <taxon>Brassicales</taxon>
        <taxon>Brassicaceae</taxon>
        <taxon>Camelineae</taxon>
        <taxon>Arabidopsis</taxon>
    </lineage>
</organism>
<evidence type="ECO:0000313" key="1">
    <source>
        <dbReference type="EMBL" id="KAG7585917.1"/>
    </source>
</evidence>
<dbReference type="PANTHER" id="PTHR47123">
    <property type="entry name" value="F-BOX PROTEIN SKIP23"/>
    <property type="match status" value="1"/>
</dbReference>
<dbReference type="Proteomes" id="UP000694240">
    <property type="component" value="Chromosome 7"/>
</dbReference>
<accession>A0A8T2BEY7</accession>
<gene>
    <name evidence="1" type="ORF">ISN45_Aa02g012660</name>
</gene>
<evidence type="ECO:0000313" key="2">
    <source>
        <dbReference type="Proteomes" id="UP000694240"/>
    </source>
</evidence>
<protein>
    <submittedName>
        <fullName evidence="1">F-box-like domain superfamily</fullName>
    </submittedName>
</protein>